<feature type="transmembrane region" description="Helical" evidence="7">
    <location>
        <begin position="207"/>
        <end position="224"/>
    </location>
</feature>
<feature type="transmembrane region" description="Helical" evidence="7">
    <location>
        <begin position="89"/>
        <end position="109"/>
    </location>
</feature>
<dbReference type="EMBL" id="MDEO01000020">
    <property type="protein sequence ID" value="OCX24760.1"/>
    <property type="molecule type" value="Genomic_DNA"/>
</dbReference>
<feature type="binding site" evidence="7">
    <location>
        <position position="172"/>
    </location>
    <ligand>
        <name>a 1,2-diacyl-sn-glycero-3-phospho-(1'-sn-glycerol)</name>
        <dbReference type="ChEBI" id="CHEBI:64716"/>
    </ligand>
</feature>
<keyword evidence="4 7" id="KW-0812">Transmembrane</keyword>
<evidence type="ECO:0000256" key="4">
    <source>
        <dbReference type="ARBA" id="ARBA00022692"/>
    </source>
</evidence>
<comment type="subcellular location">
    <subcellularLocation>
        <location evidence="7">Cell membrane</location>
        <topology evidence="7">Multi-pass membrane protein</topology>
    </subcellularLocation>
</comment>
<evidence type="ECO:0000313" key="8">
    <source>
        <dbReference type="EMBL" id="OCX24760.1"/>
    </source>
</evidence>
<keyword evidence="8" id="KW-0449">Lipoprotein</keyword>
<evidence type="ECO:0000256" key="7">
    <source>
        <dbReference type="HAMAP-Rule" id="MF_01147"/>
    </source>
</evidence>
<organism evidence="8 9">
    <name type="scientific">Mesorhizobium hungaricum</name>
    <dbReference type="NCBI Taxonomy" id="1566387"/>
    <lineage>
        <taxon>Bacteria</taxon>
        <taxon>Pseudomonadati</taxon>
        <taxon>Pseudomonadota</taxon>
        <taxon>Alphaproteobacteria</taxon>
        <taxon>Hyphomicrobiales</taxon>
        <taxon>Phyllobacteriaceae</taxon>
        <taxon>Mesorhizobium</taxon>
    </lineage>
</organism>
<feature type="transmembrane region" description="Helical" evidence="7">
    <location>
        <begin position="153"/>
        <end position="174"/>
    </location>
</feature>
<comment type="function">
    <text evidence="7">Catalyzes the transfer of the diacylglyceryl group from phosphatidylglycerol to the sulfhydryl group of the N-terminal cysteine of a prolipoprotein, the first step in the formation of mature lipoproteins.</text>
</comment>
<evidence type="ECO:0000313" key="9">
    <source>
        <dbReference type="Proteomes" id="UP000094412"/>
    </source>
</evidence>
<proteinExistence type="inferred from homology"/>
<dbReference type="PROSITE" id="PS01311">
    <property type="entry name" value="LGT"/>
    <property type="match status" value="1"/>
</dbReference>
<keyword evidence="2 7" id="KW-1003">Cell membrane</keyword>
<comment type="caution">
    <text evidence="8">The sequence shown here is derived from an EMBL/GenBank/DDBJ whole genome shotgun (WGS) entry which is preliminary data.</text>
</comment>
<keyword evidence="6 7" id="KW-0472">Membrane</keyword>
<dbReference type="UniPathway" id="UPA00664"/>
<dbReference type="PANTHER" id="PTHR30589">
    <property type="entry name" value="PROLIPOPROTEIN DIACYLGLYCERYL TRANSFERASE"/>
    <property type="match status" value="1"/>
</dbReference>
<dbReference type="AlphaFoldDB" id="A0A1C2ED09"/>
<keyword evidence="3 7" id="KW-0808">Transferase</keyword>
<comment type="pathway">
    <text evidence="7">Protein modification; lipoprotein biosynthesis (diacylglyceryl transfer).</text>
</comment>
<dbReference type="Pfam" id="PF01790">
    <property type="entry name" value="LGT"/>
    <property type="match status" value="1"/>
</dbReference>
<dbReference type="NCBIfam" id="TIGR00544">
    <property type="entry name" value="lgt"/>
    <property type="match status" value="1"/>
</dbReference>
<feature type="transmembrane region" description="Helical" evidence="7">
    <location>
        <begin position="48"/>
        <end position="68"/>
    </location>
</feature>
<accession>A0A1C2ED09</accession>
<evidence type="ECO:0000256" key="1">
    <source>
        <dbReference type="ARBA" id="ARBA00007150"/>
    </source>
</evidence>
<gene>
    <name evidence="7" type="primary">lgt</name>
    <name evidence="8" type="ORF">QV13_01715</name>
</gene>
<evidence type="ECO:0000256" key="5">
    <source>
        <dbReference type="ARBA" id="ARBA00022989"/>
    </source>
</evidence>
<keyword evidence="5 7" id="KW-1133">Transmembrane helix</keyword>
<feature type="transmembrane region" description="Helical" evidence="7">
    <location>
        <begin position="129"/>
        <end position="146"/>
    </location>
</feature>
<feature type="transmembrane region" description="Helical" evidence="7">
    <location>
        <begin position="12"/>
        <end position="28"/>
    </location>
</feature>
<dbReference type="GO" id="GO:0005886">
    <property type="term" value="C:plasma membrane"/>
    <property type="evidence" value="ECO:0007669"/>
    <property type="project" value="UniProtKB-SubCell"/>
</dbReference>
<dbReference type="Proteomes" id="UP000094412">
    <property type="component" value="Unassembled WGS sequence"/>
</dbReference>
<comment type="similarity">
    <text evidence="1 7">Belongs to the Lgt family.</text>
</comment>
<name>A0A1C2ED09_9HYPH</name>
<reference evidence="8 9" key="1">
    <citation type="submission" date="2016-08" db="EMBL/GenBank/DDBJ databases">
        <title>Whole genome sequence of Mesorhizobium sp. strain UASWS1009 isolated from industrial sewage.</title>
        <authorList>
            <person name="Crovadore J."/>
            <person name="Calmin G."/>
            <person name="Chablais R."/>
            <person name="Cochard B."/>
            <person name="Lefort F."/>
        </authorList>
    </citation>
    <scope>NUCLEOTIDE SEQUENCE [LARGE SCALE GENOMIC DNA]</scope>
    <source>
        <strain evidence="8 9">UASWS1009</strain>
    </source>
</reference>
<dbReference type="STRING" id="1566387.QV13_01715"/>
<keyword evidence="9" id="KW-1185">Reference proteome</keyword>
<dbReference type="EC" id="2.5.1.145" evidence="7"/>
<dbReference type="GO" id="GO:0042158">
    <property type="term" value="P:lipoprotein biosynthetic process"/>
    <property type="evidence" value="ECO:0007669"/>
    <property type="project" value="UniProtKB-UniRule"/>
</dbReference>
<feature type="transmembrane region" description="Helical" evidence="7">
    <location>
        <begin position="264"/>
        <end position="289"/>
    </location>
</feature>
<comment type="catalytic activity">
    <reaction evidence="7">
        <text>L-cysteinyl-[prolipoprotein] + a 1,2-diacyl-sn-glycero-3-phospho-(1'-sn-glycerol) = an S-1,2-diacyl-sn-glyceryl-L-cysteinyl-[prolipoprotein] + sn-glycerol 1-phosphate + H(+)</text>
        <dbReference type="Rhea" id="RHEA:56712"/>
        <dbReference type="Rhea" id="RHEA-COMP:14679"/>
        <dbReference type="Rhea" id="RHEA-COMP:14680"/>
        <dbReference type="ChEBI" id="CHEBI:15378"/>
        <dbReference type="ChEBI" id="CHEBI:29950"/>
        <dbReference type="ChEBI" id="CHEBI:57685"/>
        <dbReference type="ChEBI" id="CHEBI:64716"/>
        <dbReference type="ChEBI" id="CHEBI:140658"/>
        <dbReference type="EC" id="2.5.1.145"/>
    </reaction>
</comment>
<evidence type="ECO:0000256" key="3">
    <source>
        <dbReference type="ARBA" id="ARBA00022679"/>
    </source>
</evidence>
<dbReference type="PANTHER" id="PTHR30589:SF0">
    <property type="entry name" value="PHOSPHATIDYLGLYCEROL--PROLIPOPROTEIN DIACYLGLYCERYL TRANSFERASE"/>
    <property type="match status" value="1"/>
</dbReference>
<evidence type="ECO:0000256" key="2">
    <source>
        <dbReference type="ARBA" id="ARBA00022475"/>
    </source>
</evidence>
<dbReference type="RefSeq" id="WP_051504762.1">
    <property type="nucleotide sequence ID" value="NZ_MDEO01000020.1"/>
</dbReference>
<evidence type="ECO:0000256" key="6">
    <source>
        <dbReference type="ARBA" id="ARBA00023136"/>
    </source>
</evidence>
<dbReference type="HAMAP" id="MF_01147">
    <property type="entry name" value="Lgt"/>
    <property type="match status" value="1"/>
</dbReference>
<feature type="transmembrane region" description="Helical" evidence="7">
    <location>
        <begin position="236"/>
        <end position="252"/>
    </location>
</feature>
<sequence length="300" mass="33714">MVRARTRPAWEIFLSDLLPLAALSFPNIDPVIFQIGPFFGYGPLKVHWYGVAYVVGILFAWWYAKRLITNTRLWPEGRLPMKPIDIDDFVVWAAVGIVVGGRLGYVLFYNLPRYLANPIEIFYLQDGGMSFHGGITGTILAMLFFARSRGIHVWSLFDVVAAGVPVGLGLGRLANFINSELWGRLSDVPWAVEFPTGGPFPRHPSQIYEALLEGLVLFLLLRFLTHSRLKLMTPRFVSGAFVTGYGLSRIFVEFFREPDRQLGYLFGGWLTMGMVLSVPMVLIGIWCMATARPVTHTQPA</sequence>
<dbReference type="InterPro" id="IPR001640">
    <property type="entry name" value="Lgt"/>
</dbReference>
<protein>
    <recommendedName>
        <fullName evidence="7">Phosphatidylglycerol--prolipoprotein diacylglyceryl transferase</fullName>
        <ecNumber evidence="7">2.5.1.145</ecNumber>
    </recommendedName>
</protein>
<dbReference type="GO" id="GO:0008961">
    <property type="term" value="F:phosphatidylglycerol-prolipoprotein diacylglyceryl transferase activity"/>
    <property type="evidence" value="ECO:0007669"/>
    <property type="project" value="UniProtKB-UniRule"/>
</dbReference>